<dbReference type="CDD" id="cd06259">
    <property type="entry name" value="YdcF-like"/>
    <property type="match status" value="1"/>
</dbReference>
<dbReference type="Proteomes" id="UP000230179">
    <property type="component" value="Unassembled WGS sequence"/>
</dbReference>
<dbReference type="GO" id="GO:0005886">
    <property type="term" value="C:plasma membrane"/>
    <property type="evidence" value="ECO:0007669"/>
    <property type="project" value="TreeGrafter"/>
</dbReference>
<name>A0A2H0UAJ5_9BACT</name>
<reference evidence="3" key="1">
    <citation type="submission" date="2017-09" db="EMBL/GenBank/DDBJ databases">
        <title>Depth-based differentiation of microbial function through sediment-hosted aquifers and enrichment of novel symbionts in the deep terrestrial subsurface.</title>
        <authorList>
            <person name="Probst A.J."/>
            <person name="Ladd B."/>
            <person name="Jarett J.K."/>
            <person name="Geller-Mcgrath D.E."/>
            <person name="Sieber C.M.K."/>
            <person name="Emerson J.B."/>
            <person name="Anantharaman K."/>
            <person name="Thomas B.C."/>
            <person name="Malmstrom R."/>
            <person name="Stieglmeier M."/>
            <person name="Klingl A."/>
            <person name="Woyke T."/>
            <person name="Ryan C.M."/>
            <person name="Banfield J.F."/>
        </authorList>
    </citation>
    <scope>NUCLEOTIDE SEQUENCE [LARGE SCALE GENOMIC DNA]</scope>
</reference>
<dbReference type="InterPro" id="IPR051599">
    <property type="entry name" value="Cell_Envelope_Assoc"/>
</dbReference>
<dbReference type="AlphaFoldDB" id="A0A2H0UAJ5"/>
<feature type="domain" description="DUF218" evidence="1">
    <location>
        <begin position="10"/>
        <end position="152"/>
    </location>
</feature>
<evidence type="ECO:0000313" key="2">
    <source>
        <dbReference type="EMBL" id="PIR83407.1"/>
    </source>
</evidence>
<sequence length="214" mass="22907">MEQDTTLAPDAIVVLSGGTVAEKDPQTGAVTYRSTTYEEGDAFGTLGGYARVQAAAVLAIEYPDAFLVTSGKDGPDGVSAARTQASELTALGVAAERIIMEETSVNTATQVSAALGLAADRSWRHMLLVSNRYQIPRIRAFVEHTDGPPQCTVGYQDAESILMAQDPSFEQTFERLKKTEAYQKRLAAEARGVAAIAAGSYRAAEQKDKNERTV</sequence>
<dbReference type="PANTHER" id="PTHR30336:SF20">
    <property type="entry name" value="DUF218 DOMAIN-CONTAINING PROTEIN"/>
    <property type="match status" value="1"/>
</dbReference>
<gene>
    <name evidence="2" type="ORF">COU19_00400</name>
</gene>
<accession>A0A2H0UAJ5</accession>
<evidence type="ECO:0000259" key="1">
    <source>
        <dbReference type="Pfam" id="PF02698"/>
    </source>
</evidence>
<dbReference type="InterPro" id="IPR014729">
    <property type="entry name" value="Rossmann-like_a/b/a_fold"/>
</dbReference>
<dbReference type="Pfam" id="PF02698">
    <property type="entry name" value="DUF218"/>
    <property type="match status" value="1"/>
</dbReference>
<organism evidence="2 3">
    <name type="scientific">Candidatus Kaiserbacteria bacterium CG10_big_fil_rev_8_21_14_0_10_56_12</name>
    <dbReference type="NCBI Taxonomy" id="1974611"/>
    <lineage>
        <taxon>Bacteria</taxon>
        <taxon>Candidatus Kaiseribacteriota</taxon>
    </lineage>
</organism>
<dbReference type="PANTHER" id="PTHR30336">
    <property type="entry name" value="INNER MEMBRANE PROTEIN, PROBABLE PERMEASE"/>
    <property type="match status" value="1"/>
</dbReference>
<evidence type="ECO:0000313" key="3">
    <source>
        <dbReference type="Proteomes" id="UP000230179"/>
    </source>
</evidence>
<proteinExistence type="predicted"/>
<comment type="caution">
    <text evidence="2">The sequence shown here is derived from an EMBL/GenBank/DDBJ whole genome shotgun (WGS) entry which is preliminary data.</text>
</comment>
<dbReference type="InterPro" id="IPR003848">
    <property type="entry name" value="DUF218"/>
</dbReference>
<protein>
    <recommendedName>
        <fullName evidence="1">DUF218 domain-containing protein</fullName>
    </recommendedName>
</protein>
<dbReference type="Gene3D" id="3.40.50.620">
    <property type="entry name" value="HUPs"/>
    <property type="match status" value="1"/>
</dbReference>
<dbReference type="EMBL" id="PFBL01000004">
    <property type="protein sequence ID" value="PIR83407.1"/>
    <property type="molecule type" value="Genomic_DNA"/>
</dbReference>